<name>A0A6C0LLN5_9ZZZZ</name>
<proteinExistence type="predicted"/>
<protein>
    <submittedName>
        <fullName evidence="1">Uncharacterized protein</fullName>
    </submittedName>
</protein>
<accession>A0A6C0LLN5</accession>
<sequence length="197" mass="22884">MNFFSFMQGSKNQDGKNINDFQYINQSTYLGFTPDQKELSHIVDKLEQVENYDVQDKGIRIDPYLDTNNKVIDNHKELGNKKYNLIVIETRETNGTKYHIYRITDDFRSFCSKLNYNPASLIQFIFGHVKHLNYIVKIFLLNPNTTGGKKAVVKYTVKQLQAIASKNNIKITKKVDGKTVRLNKQGLIAKLKRYKLI</sequence>
<organism evidence="1">
    <name type="scientific">viral metagenome</name>
    <dbReference type="NCBI Taxonomy" id="1070528"/>
    <lineage>
        <taxon>unclassified sequences</taxon>
        <taxon>metagenomes</taxon>
        <taxon>organismal metagenomes</taxon>
    </lineage>
</organism>
<dbReference type="AlphaFoldDB" id="A0A6C0LLN5"/>
<dbReference type="EMBL" id="MN740527">
    <property type="protein sequence ID" value="QHU31457.1"/>
    <property type="molecule type" value="Genomic_DNA"/>
</dbReference>
<reference evidence="1" key="1">
    <citation type="journal article" date="2020" name="Nature">
        <title>Giant virus diversity and host interactions through global metagenomics.</title>
        <authorList>
            <person name="Schulz F."/>
            <person name="Roux S."/>
            <person name="Paez-Espino D."/>
            <person name="Jungbluth S."/>
            <person name="Walsh D.A."/>
            <person name="Denef V.J."/>
            <person name="McMahon K.D."/>
            <person name="Konstantinidis K.T."/>
            <person name="Eloe-Fadrosh E.A."/>
            <person name="Kyrpides N.C."/>
            <person name="Woyke T."/>
        </authorList>
    </citation>
    <scope>NUCLEOTIDE SEQUENCE</scope>
    <source>
        <strain evidence="1">GVMAG-M-3300027963-21</strain>
    </source>
</reference>
<evidence type="ECO:0000313" key="1">
    <source>
        <dbReference type="EMBL" id="QHU31457.1"/>
    </source>
</evidence>